<dbReference type="PANTHER" id="PTHR33739:SF3">
    <property type="entry name" value="OS07G0681500 PROTEIN"/>
    <property type="match status" value="1"/>
</dbReference>
<feature type="region of interest" description="Disordered" evidence="1">
    <location>
        <begin position="847"/>
        <end position="878"/>
    </location>
</feature>
<organism evidence="2 3">
    <name type="scientific">Rhynchospora tenuis</name>
    <dbReference type="NCBI Taxonomy" id="198213"/>
    <lineage>
        <taxon>Eukaryota</taxon>
        <taxon>Viridiplantae</taxon>
        <taxon>Streptophyta</taxon>
        <taxon>Embryophyta</taxon>
        <taxon>Tracheophyta</taxon>
        <taxon>Spermatophyta</taxon>
        <taxon>Magnoliopsida</taxon>
        <taxon>Liliopsida</taxon>
        <taxon>Poales</taxon>
        <taxon>Cyperaceae</taxon>
        <taxon>Cyperoideae</taxon>
        <taxon>Rhynchosporeae</taxon>
        <taxon>Rhynchospora</taxon>
    </lineage>
</organism>
<evidence type="ECO:0000313" key="3">
    <source>
        <dbReference type="Proteomes" id="UP001210211"/>
    </source>
</evidence>
<proteinExistence type="predicted"/>
<dbReference type="InterPro" id="IPR039638">
    <property type="entry name" value="MED33A/B"/>
</dbReference>
<dbReference type="Proteomes" id="UP001210211">
    <property type="component" value="Unassembled WGS sequence"/>
</dbReference>
<keyword evidence="3" id="KW-1185">Reference proteome</keyword>
<sequence length="1348" mass="147990">MAYATSTTPNLQLPNGKMILSTREETMEVSSVSVSPSPTPDLERKVMAVVTASEARGDPPFVCAVEVSRCCVSDENGCSGFPNADLASVLVSNLCFAHNTPFMWKLLEQAMANRLVYPLQVLALLTSRVVPNRRAQPEAYRLSLELIRRYSLSFSLVETGPRKKTIVKSIDGAMLLSHTYQVEEIGFGTSVVLFVFSTVTTLIDCAFEDYGLPFASQSRVVNEGPKYSDLDTRGKHRNHLRESNAFMALETLENISSQKKIQHLLHLVYLNMPATFNNLLQRLRFIETQILSTNSLASVNHLLEKLFLNVQKAINLKYLPNKRNILGYLLNTGPMNSPPSLLIGAGRGGCWITIDIFMENSMERKTSCPKAVFEKLTELITTLQIINQASWQETFQALWLSALRLVQRVGAGREPMIGPLPHLDSRMCMLLAIVPLSIAPLLKEGSNTSNTGGNGILSRKQSLVACLQSLRQFPSLLSPPLTIVDVANDAAKKAASFVRDYKAGSGNAGMMPSNYSSMKAVGNLLHLVVEACIARDLIDTSAYFWPGYVLPAVVTKDPDLMLIQEAPWLSFMQGAPLTGSLQSALMATPSPSIRELEKLNILALNGTEEERTAASKILCGASLTRGWNIQENVVRIVVKLLSPPLTSDYHISGDTSGYLCHMHMLSAVLSCLAHVDVIHILTLYGVVSEVAAALMPLCEAFGSMPPPPTYQSSNEDEVTVYSIFSFAFLFLVRLYKFYEPVNEQLVSGRGGPVRPETTLDRLLLMRDNHVCTNNGRGVNDNNSFHELPSHSVYIDSFPKLRNWYFQNQACVASVISGLCKPKPSHQVANLILNMICRKMNKGEVVVSDSTSMSTGAGTSTSTMTSSSMSESSGSVSEESYQRPPLLPAWEMLEAVPFVLEALLSAYAYGRLSSRDLTTGLRLLVDFFPASVATITTYFSAEITRGIWKSVQMNGTEWPSPAEGLYTFESEIKEVLSHVGVYIQNSYPRGMAPMLPLPLAALGSLTITFKLDKKSDYTRDVVGEALENCATGCSWPSMLIIGALWTQKARRWYDFVIFVATRAPFMHMKEPIAQLMRSCFEAFLGPISGDGSSLTSVRGIIGLMGHSVTNNRDLSPGLLFVRTCHTFQDPHFCSEVIFKLVIEWSSKLTDELVCGGLTQLKFGGVSLAAAICIVRQIAIIGASLLCVAGRALLVQVLFEETVPTNLLSQHEKGSGLVQSSSSMLQGYAISYLMFFSTALVWGIGDKTSARTLGSPERRARMISNHLDFIARVLEGRIVLGCDPSFWKAHVLCFVGLLVRFAPAWVTSVKLDTLQKISSGLRIWDEFDLAISLLELGGMGAIEAVVESFF</sequence>
<dbReference type="EMBL" id="JAMRDG010000002">
    <property type="protein sequence ID" value="KAJ3688472.1"/>
    <property type="molecule type" value="Genomic_DNA"/>
</dbReference>
<dbReference type="GO" id="GO:0016592">
    <property type="term" value="C:mediator complex"/>
    <property type="evidence" value="ECO:0007669"/>
    <property type="project" value="InterPro"/>
</dbReference>
<gene>
    <name evidence="2" type="ORF">LUZ61_017636</name>
</gene>
<reference evidence="2 3" key="1">
    <citation type="journal article" date="2022" name="Cell">
        <title>Repeat-based holocentromeres influence genome architecture and karyotype evolution.</title>
        <authorList>
            <person name="Hofstatter P.G."/>
            <person name="Thangavel G."/>
            <person name="Lux T."/>
            <person name="Neumann P."/>
            <person name="Vondrak T."/>
            <person name="Novak P."/>
            <person name="Zhang M."/>
            <person name="Costa L."/>
            <person name="Castellani M."/>
            <person name="Scott A."/>
            <person name="Toegelov H."/>
            <person name="Fuchs J."/>
            <person name="Mata-Sucre Y."/>
            <person name="Dias Y."/>
            <person name="Vanzela A.L.L."/>
            <person name="Huettel B."/>
            <person name="Almeida C.C.S."/>
            <person name="Simkova H."/>
            <person name="Souza G."/>
            <person name="Pedrosa-Harand A."/>
            <person name="Macas J."/>
            <person name="Mayer K.F.X."/>
            <person name="Houben A."/>
            <person name="Marques A."/>
        </authorList>
    </citation>
    <scope>NUCLEOTIDE SEQUENCE [LARGE SCALE GENOMIC DNA]</scope>
    <source>
        <strain evidence="2">RhyTen1mFocal</strain>
    </source>
</reference>
<dbReference type="GO" id="GO:2000762">
    <property type="term" value="P:regulation of phenylpropanoid metabolic process"/>
    <property type="evidence" value="ECO:0007669"/>
    <property type="project" value="InterPro"/>
</dbReference>
<name>A0AAD6EL59_9POAL</name>
<evidence type="ECO:0008006" key="4">
    <source>
        <dbReference type="Google" id="ProtNLM"/>
    </source>
</evidence>
<evidence type="ECO:0000256" key="1">
    <source>
        <dbReference type="SAM" id="MobiDB-lite"/>
    </source>
</evidence>
<protein>
    <recommendedName>
        <fullName evidence="4">Mediator of RNA polymerase II transcription subunit 33A</fullName>
    </recommendedName>
</protein>
<comment type="caution">
    <text evidence="2">The sequence shown here is derived from an EMBL/GenBank/DDBJ whole genome shotgun (WGS) entry which is preliminary data.</text>
</comment>
<evidence type="ECO:0000313" key="2">
    <source>
        <dbReference type="EMBL" id="KAJ3688472.1"/>
    </source>
</evidence>
<dbReference type="PANTHER" id="PTHR33739">
    <property type="entry name" value="OS07G0681500 PROTEIN"/>
    <property type="match status" value="1"/>
</dbReference>
<accession>A0AAD6EL59</accession>